<name>A0A392TAT8_9FABA</name>
<dbReference type="AlphaFoldDB" id="A0A392TAT8"/>
<comment type="caution">
    <text evidence="1">The sequence shown here is derived from an EMBL/GenBank/DDBJ whole genome shotgun (WGS) entry which is preliminary data.</text>
</comment>
<keyword evidence="2" id="KW-1185">Reference proteome</keyword>
<sequence>MKHNIREELVKKFMGTAALAAVRGREGATVKVKNRDEQL</sequence>
<reference evidence="1 2" key="1">
    <citation type="journal article" date="2018" name="Front. Plant Sci.">
        <title>Red Clover (Trifolium pratense) and Zigzag Clover (T. medium) - A Picture of Genomic Similarities and Differences.</title>
        <authorList>
            <person name="Dluhosova J."/>
            <person name="Istvanek J."/>
            <person name="Nedelnik J."/>
            <person name="Repkova J."/>
        </authorList>
    </citation>
    <scope>NUCLEOTIDE SEQUENCE [LARGE SCALE GENOMIC DNA]</scope>
    <source>
        <strain evidence="2">cv. 10/8</strain>
        <tissue evidence="1">Leaf</tissue>
    </source>
</reference>
<evidence type="ECO:0000313" key="1">
    <source>
        <dbReference type="EMBL" id="MCI57236.1"/>
    </source>
</evidence>
<accession>A0A392TAT8</accession>
<organism evidence="1 2">
    <name type="scientific">Trifolium medium</name>
    <dbReference type="NCBI Taxonomy" id="97028"/>
    <lineage>
        <taxon>Eukaryota</taxon>
        <taxon>Viridiplantae</taxon>
        <taxon>Streptophyta</taxon>
        <taxon>Embryophyta</taxon>
        <taxon>Tracheophyta</taxon>
        <taxon>Spermatophyta</taxon>
        <taxon>Magnoliopsida</taxon>
        <taxon>eudicotyledons</taxon>
        <taxon>Gunneridae</taxon>
        <taxon>Pentapetalae</taxon>
        <taxon>rosids</taxon>
        <taxon>fabids</taxon>
        <taxon>Fabales</taxon>
        <taxon>Fabaceae</taxon>
        <taxon>Papilionoideae</taxon>
        <taxon>50 kb inversion clade</taxon>
        <taxon>NPAAA clade</taxon>
        <taxon>Hologalegina</taxon>
        <taxon>IRL clade</taxon>
        <taxon>Trifolieae</taxon>
        <taxon>Trifolium</taxon>
    </lineage>
</organism>
<evidence type="ECO:0000313" key="2">
    <source>
        <dbReference type="Proteomes" id="UP000265520"/>
    </source>
</evidence>
<feature type="non-terminal residue" evidence="1">
    <location>
        <position position="39"/>
    </location>
</feature>
<proteinExistence type="predicted"/>
<dbReference type="Proteomes" id="UP000265520">
    <property type="component" value="Unassembled WGS sequence"/>
</dbReference>
<dbReference type="EMBL" id="LXQA010525537">
    <property type="protein sequence ID" value="MCI57236.1"/>
    <property type="molecule type" value="Genomic_DNA"/>
</dbReference>
<protein>
    <submittedName>
        <fullName evidence="1">Uncharacterized protein</fullName>
    </submittedName>
</protein>